<reference evidence="2 3" key="1">
    <citation type="submission" date="2019-06" db="EMBL/GenBank/DDBJ databases">
        <title>Sulfurimonas gotlandica sp. nov., a chemoautotrophic and psychrotolerant epsilonproteobacterium isolated from a pelagic redoxcline, and an emended description of the genus Sulfurimonas.</title>
        <authorList>
            <person name="Wang S."/>
            <person name="Jiang L."/>
            <person name="Shao Z."/>
        </authorList>
    </citation>
    <scope>NUCLEOTIDE SEQUENCE [LARGE SCALE GENOMIC DNA]</scope>
    <source>
        <strain evidence="2 3">B2</strain>
    </source>
</reference>
<organism evidence="2 3">
    <name type="scientific">Sulfurimonas marina</name>
    <dbReference type="NCBI Taxonomy" id="2590551"/>
    <lineage>
        <taxon>Bacteria</taxon>
        <taxon>Pseudomonadati</taxon>
        <taxon>Campylobacterota</taxon>
        <taxon>Epsilonproteobacteria</taxon>
        <taxon>Campylobacterales</taxon>
        <taxon>Sulfurimonadaceae</taxon>
        <taxon>Sulfurimonas</taxon>
    </lineage>
</organism>
<dbReference type="KEGG" id="smax:FJR03_08480"/>
<dbReference type="RefSeq" id="WP_193113091.1">
    <property type="nucleotide sequence ID" value="NZ_CP041165.1"/>
</dbReference>
<name>A0A7M1AZH3_9BACT</name>
<protein>
    <submittedName>
        <fullName evidence="2">Uncharacterized protein</fullName>
    </submittedName>
</protein>
<dbReference type="AlphaFoldDB" id="A0A7M1AZH3"/>
<dbReference type="Proteomes" id="UP000593910">
    <property type="component" value="Chromosome"/>
</dbReference>
<feature type="transmembrane region" description="Helical" evidence="1">
    <location>
        <begin position="12"/>
        <end position="29"/>
    </location>
</feature>
<evidence type="ECO:0000313" key="3">
    <source>
        <dbReference type="Proteomes" id="UP000593910"/>
    </source>
</evidence>
<keyword evidence="1" id="KW-0812">Transmembrane</keyword>
<accession>A0A7M1AZH3</accession>
<evidence type="ECO:0000256" key="1">
    <source>
        <dbReference type="SAM" id="Phobius"/>
    </source>
</evidence>
<keyword evidence="1" id="KW-0472">Membrane</keyword>
<gene>
    <name evidence="2" type="ORF">FJR03_08480</name>
</gene>
<sequence length="115" mass="14000">MLSIKNRIYMHFFIIVSAIFIIIGLILKYTLVDTELPKDFWFSYFELVFILYVVSYYILKKFVFKLDKDINALIKYLEELNDKNYDAHLEIHHNLEFLKISLLLKNLVKRLYKKK</sequence>
<feature type="transmembrane region" description="Helical" evidence="1">
    <location>
        <begin position="41"/>
        <end position="59"/>
    </location>
</feature>
<dbReference type="EMBL" id="CP041165">
    <property type="protein sequence ID" value="QOP41772.1"/>
    <property type="molecule type" value="Genomic_DNA"/>
</dbReference>
<evidence type="ECO:0000313" key="2">
    <source>
        <dbReference type="EMBL" id="QOP41772.1"/>
    </source>
</evidence>
<proteinExistence type="predicted"/>
<keyword evidence="3" id="KW-1185">Reference proteome</keyword>
<keyword evidence="1" id="KW-1133">Transmembrane helix</keyword>